<accession>A0A4U8WCE6</accession>
<dbReference type="KEGG" id="ctai:NCTC12078_00892"/>
<proteinExistence type="predicted"/>
<dbReference type="AlphaFoldDB" id="A0A4U8WCE6"/>
<dbReference type="Proteomes" id="UP000290013">
    <property type="component" value="Chromosome"/>
</dbReference>
<reference evidence="1 2" key="1">
    <citation type="submission" date="2019-02" db="EMBL/GenBank/DDBJ databases">
        <authorList>
            <consortium name="Pathogen Informatics"/>
        </authorList>
    </citation>
    <scope>NUCLEOTIDE SEQUENCE [LARGE SCALE GENOMIC DNA]</scope>
    <source>
        <strain evidence="1 2">3012STDY6944375</strain>
    </source>
</reference>
<sequence>MAVNNLLPLIKLDCIKYRMESIFKENSVSYRYCEFLQLLFYKDKPFEEKIKTILIFPEALRYVH</sequence>
<protein>
    <submittedName>
        <fullName evidence="1">Uncharacterized protein</fullName>
    </submittedName>
</protein>
<name>A0A4U8WCE6_9FLAO</name>
<dbReference type="EMBL" id="LR215974">
    <property type="protein sequence ID" value="VFB02910.1"/>
    <property type="molecule type" value="Genomic_DNA"/>
</dbReference>
<evidence type="ECO:0000313" key="1">
    <source>
        <dbReference type="EMBL" id="VFB02910.1"/>
    </source>
</evidence>
<gene>
    <name evidence="1" type="ORF">NCTC12078_00892</name>
</gene>
<organism evidence="1 2">
    <name type="scientific">Chryseobacterium taihuense</name>
    <dbReference type="NCBI Taxonomy" id="1141221"/>
    <lineage>
        <taxon>Bacteria</taxon>
        <taxon>Pseudomonadati</taxon>
        <taxon>Bacteroidota</taxon>
        <taxon>Flavobacteriia</taxon>
        <taxon>Flavobacteriales</taxon>
        <taxon>Weeksellaceae</taxon>
        <taxon>Chryseobacterium group</taxon>
        <taxon>Chryseobacterium</taxon>
    </lineage>
</organism>
<evidence type="ECO:0000313" key="2">
    <source>
        <dbReference type="Proteomes" id="UP000290013"/>
    </source>
</evidence>